<dbReference type="InterPro" id="IPR000253">
    <property type="entry name" value="FHA_dom"/>
</dbReference>
<evidence type="ECO:0000256" key="1">
    <source>
        <dbReference type="ARBA" id="ARBA00022714"/>
    </source>
</evidence>
<evidence type="ECO:0000256" key="5">
    <source>
        <dbReference type="ARBA" id="ARBA00023014"/>
    </source>
</evidence>
<keyword evidence="4" id="KW-0408">Iron</keyword>
<sequence length="487" mass="55125">MMECFTSLLSTTYVLGSIPIILLVILAVTPVDGNLSRKSLLSWPVARPLASLYSFLIEVAQPATVTTISDWDATEIRESSSINVSKESDFPEGWWTGDEVFLLERRAIFSKAWLFVAHTSRFVKPGDYHAFEICGFPLFLIQGKDGIIRSFHNVCRHRAYPVISRKKSGSTTVIGCRYHGWSYDTQGYLIKAPQFECLEGFDKSQNSLFEIHTRITKHGFIFVNLDARNDVAEPELEVHAIDRFANANRISRRSSRIDGWEVEGRFNWKLAVLDMHGNNHSSARTNQESRNLRSVLQSMFSVSSRDQNRYRYTNLDVFPASSIHVTGKGGIWFSVSIVPMNVGRSSVRCDIYEHFAVRNADRKHAVVADIKPWFASKIAKLETAYKTLNAPGSCKTDCDNQLSLRDGMVEARLHDNALQELILSNLKSHLTLERVQGEEIWPTVQLSSTSDKYKRANELCKELEAFVEDAGCSKGLSKTRVKDPLDW</sequence>
<evidence type="ECO:0000256" key="4">
    <source>
        <dbReference type="ARBA" id="ARBA00023004"/>
    </source>
</evidence>
<evidence type="ECO:0000259" key="7">
    <source>
        <dbReference type="PROSITE" id="PS50006"/>
    </source>
</evidence>
<dbReference type="PROSITE" id="PS51296">
    <property type="entry name" value="RIESKE"/>
    <property type="match status" value="1"/>
</dbReference>
<feature type="domain" description="FHA" evidence="7">
    <location>
        <begin position="340"/>
        <end position="367"/>
    </location>
</feature>
<feature type="domain" description="Rieske" evidence="8">
    <location>
        <begin position="115"/>
        <end position="201"/>
    </location>
</feature>
<protein>
    <recommendedName>
        <fullName evidence="11">Rieske domain-containing protein</fullName>
    </recommendedName>
</protein>
<dbReference type="GO" id="GO:0046872">
    <property type="term" value="F:metal ion binding"/>
    <property type="evidence" value="ECO:0007669"/>
    <property type="project" value="UniProtKB-KW"/>
</dbReference>
<dbReference type="InterPro" id="IPR001663">
    <property type="entry name" value="Rng_hydr_dOase-A"/>
</dbReference>
<feature type="transmembrane region" description="Helical" evidence="6">
    <location>
        <begin position="12"/>
        <end position="31"/>
    </location>
</feature>
<evidence type="ECO:0000256" key="2">
    <source>
        <dbReference type="ARBA" id="ARBA00022723"/>
    </source>
</evidence>
<dbReference type="Pfam" id="PF00355">
    <property type="entry name" value="Rieske"/>
    <property type="match status" value="1"/>
</dbReference>
<proteinExistence type="predicted"/>
<keyword evidence="6" id="KW-0812">Transmembrane</keyword>
<dbReference type="Gene3D" id="2.102.10.10">
    <property type="entry name" value="Rieske [2Fe-2S] iron-sulphur domain"/>
    <property type="match status" value="1"/>
</dbReference>
<dbReference type="GO" id="GO:0016491">
    <property type="term" value="F:oxidoreductase activity"/>
    <property type="evidence" value="ECO:0007669"/>
    <property type="project" value="UniProtKB-KW"/>
</dbReference>
<dbReference type="InterPro" id="IPR036922">
    <property type="entry name" value="Rieske_2Fe-2S_sf"/>
</dbReference>
<dbReference type="PANTHER" id="PTHR43756">
    <property type="entry name" value="CHOLINE MONOOXYGENASE, CHLOROPLASTIC"/>
    <property type="match status" value="1"/>
</dbReference>
<dbReference type="AlphaFoldDB" id="A0A1D2JQ92"/>
<dbReference type="PRINTS" id="PR00090">
    <property type="entry name" value="RNGDIOXGNASE"/>
</dbReference>
<comment type="caution">
    <text evidence="9">The sequence shown here is derived from an EMBL/GenBank/DDBJ whole genome shotgun (WGS) entry which is preliminary data.</text>
</comment>
<reference evidence="9 10" key="1">
    <citation type="submission" date="2016-06" db="EMBL/GenBank/DDBJ databases">
        <authorList>
            <person name="Kjaerup R.B."/>
            <person name="Dalgaard T.S."/>
            <person name="Juul-Madsen H.R."/>
        </authorList>
    </citation>
    <scope>NUCLEOTIDE SEQUENCE [LARGE SCALE GENOMIC DNA]</scope>
    <source>
        <strain evidence="9 10">Pb300</strain>
    </source>
</reference>
<evidence type="ECO:0000313" key="9">
    <source>
        <dbReference type="EMBL" id="ODH45389.1"/>
    </source>
</evidence>
<dbReference type="SUPFAM" id="SSF50022">
    <property type="entry name" value="ISP domain"/>
    <property type="match status" value="1"/>
</dbReference>
<dbReference type="VEuPathDB" id="FungiDB:PABG_04355"/>
<dbReference type="GO" id="GO:0051537">
    <property type="term" value="F:2 iron, 2 sulfur cluster binding"/>
    <property type="evidence" value="ECO:0007669"/>
    <property type="project" value="UniProtKB-KW"/>
</dbReference>
<keyword evidence="3" id="KW-0560">Oxidoreductase</keyword>
<keyword evidence="1" id="KW-0001">2Fe-2S</keyword>
<gene>
    <name evidence="9" type="ORF">ACO22_00113</name>
</gene>
<keyword evidence="6" id="KW-1133">Transmembrane helix</keyword>
<evidence type="ECO:0000259" key="8">
    <source>
        <dbReference type="PROSITE" id="PS51296"/>
    </source>
</evidence>
<evidence type="ECO:0008006" key="11">
    <source>
        <dbReference type="Google" id="ProtNLM"/>
    </source>
</evidence>
<dbReference type="CDD" id="cd03469">
    <property type="entry name" value="Rieske_RO_Alpha_N"/>
    <property type="match status" value="1"/>
</dbReference>
<name>A0A1D2JQ92_PARBR</name>
<keyword evidence="5" id="KW-0411">Iron-sulfur</keyword>
<dbReference type="EMBL" id="LZYO01000002">
    <property type="protein sequence ID" value="ODH45389.1"/>
    <property type="molecule type" value="Genomic_DNA"/>
</dbReference>
<dbReference type="PROSITE" id="PS50006">
    <property type="entry name" value="FHA_DOMAIN"/>
    <property type="match status" value="1"/>
</dbReference>
<keyword evidence="6" id="KW-0472">Membrane</keyword>
<evidence type="ECO:0000313" key="10">
    <source>
        <dbReference type="Proteomes" id="UP000242814"/>
    </source>
</evidence>
<dbReference type="Proteomes" id="UP000242814">
    <property type="component" value="Unassembled WGS sequence"/>
</dbReference>
<dbReference type="PANTHER" id="PTHR43756:SF6">
    <property type="entry name" value="CLUSTER-BINDING PROTEIN, PUTATIVE (AFU_ORTHOLOGUE AFUA_6G03920)-RELATED"/>
    <property type="match status" value="1"/>
</dbReference>
<evidence type="ECO:0000256" key="6">
    <source>
        <dbReference type="SAM" id="Phobius"/>
    </source>
</evidence>
<organism evidence="9 10">
    <name type="scientific">Paracoccidioides brasiliensis</name>
    <dbReference type="NCBI Taxonomy" id="121759"/>
    <lineage>
        <taxon>Eukaryota</taxon>
        <taxon>Fungi</taxon>
        <taxon>Dikarya</taxon>
        <taxon>Ascomycota</taxon>
        <taxon>Pezizomycotina</taxon>
        <taxon>Eurotiomycetes</taxon>
        <taxon>Eurotiomycetidae</taxon>
        <taxon>Onygenales</taxon>
        <taxon>Ajellomycetaceae</taxon>
        <taxon>Paracoccidioides</taxon>
    </lineage>
</organism>
<accession>A0A1D2JQ92</accession>
<dbReference type="InterPro" id="IPR017941">
    <property type="entry name" value="Rieske_2Fe-2S"/>
</dbReference>
<evidence type="ECO:0000256" key="3">
    <source>
        <dbReference type="ARBA" id="ARBA00023002"/>
    </source>
</evidence>
<keyword evidence="2" id="KW-0479">Metal-binding</keyword>
<dbReference type="VEuPathDB" id="FungiDB:PADG_04744"/>